<sequence>MKKNLLFFLSFVLMSGSWAQVKSAAEPAATRLKRGAEMVRVQEPEEKTLTVYPNPTSGIINLSLTGFSGKKTSLSIVNVIGTVIYHETLQNVDGRYTKTIDLGKQANGLYYVKLEADDYHEIRKVILK</sequence>
<evidence type="ECO:0000256" key="1">
    <source>
        <dbReference type="SAM" id="SignalP"/>
    </source>
</evidence>
<proteinExistence type="predicted"/>
<gene>
    <name evidence="3" type="ORF">F0P94_19175</name>
</gene>
<evidence type="ECO:0000313" key="4">
    <source>
        <dbReference type="Proteomes" id="UP000326570"/>
    </source>
</evidence>
<dbReference type="RefSeq" id="WP_150906116.1">
    <property type="nucleotide sequence ID" value="NZ_VTWT01000014.1"/>
</dbReference>
<name>A0A5N1IMK9_9BACT</name>
<feature type="chain" id="PRO_5025038857" evidence="1">
    <location>
        <begin position="20"/>
        <end position="128"/>
    </location>
</feature>
<dbReference type="Proteomes" id="UP000326570">
    <property type="component" value="Unassembled WGS sequence"/>
</dbReference>
<evidence type="ECO:0000259" key="2">
    <source>
        <dbReference type="Pfam" id="PF18962"/>
    </source>
</evidence>
<keyword evidence="4" id="KW-1185">Reference proteome</keyword>
<protein>
    <submittedName>
        <fullName evidence="3">T9SS type A sorting domain-containing protein</fullName>
    </submittedName>
</protein>
<reference evidence="3 4" key="1">
    <citation type="submission" date="2019-09" db="EMBL/GenBank/DDBJ databases">
        <title>Genome sequence of Adhaeribacter sp. M2.</title>
        <authorList>
            <person name="Srinivasan S."/>
        </authorList>
    </citation>
    <scope>NUCLEOTIDE SEQUENCE [LARGE SCALE GENOMIC DNA]</scope>
    <source>
        <strain evidence="3 4">M2</strain>
    </source>
</reference>
<feature type="domain" description="Secretion system C-terminal sorting" evidence="2">
    <location>
        <begin position="51"/>
        <end position="126"/>
    </location>
</feature>
<accession>A0A5N1IMK9</accession>
<dbReference type="EMBL" id="VTWT01000014">
    <property type="protein sequence ID" value="KAA9325031.1"/>
    <property type="molecule type" value="Genomic_DNA"/>
</dbReference>
<keyword evidence="1" id="KW-0732">Signal</keyword>
<dbReference type="InterPro" id="IPR026444">
    <property type="entry name" value="Secre_tail"/>
</dbReference>
<dbReference type="AlphaFoldDB" id="A0A5N1IMK9"/>
<feature type="signal peptide" evidence="1">
    <location>
        <begin position="1"/>
        <end position="19"/>
    </location>
</feature>
<dbReference type="NCBIfam" id="TIGR04183">
    <property type="entry name" value="Por_Secre_tail"/>
    <property type="match status" value="1"/>
</dbReference>
<dbReference type="Pfam" id="PF18962">
    <property type="entry name" value="Por_Secre_tail"/>
    <property type="match status" value="1"/>
</dbReference>
<comment type="caution">
    <text evidence="3">The sequence shown here is derived from an EMBL/GenBank/DDBJ whole genome shotgun (WGS) entry which is preliminary data.</text>
</comment>
<organism evidence="3 4">
    <name type="scientific">Adhaeribacter soli</name>
    <dbReference type="NCBI Taxonomy" id="2607655"/>
    <lineage>
        <taxon>Bacteria</taxon>
        <taxon>Pseudomonadati</taxon>
        <taxon>Bacteroidota</taxon>
        <taxon>Cytophagia</taxon>
        <taxon>Cytophagales</taxon>
        <taxon>Hymenobacteraceae</taxon>
        <taxon>Adhaeribacter</taxon>
    </lineage>
</organism>
<evidence type="ECO:0000313" key="3">
    <source>
        <dbReference type="EMBL" id="KAA9325031.1"/>
    </source>
</evidence>